<reference evidence="1 2" key="1">
    <citation type="submission" date="2019-08" db="EMBL/GenBank/DDBJ databases">
        <title>In-depth cultivation of the pig gut microbiome towards novel bacterial diversity and tailored functional studies.</title>
        <authorList>
            <person name="Wylensek D."/>
            <person name="Hitch T.C.A."/>
            <person name="Clavel T."/>
        </authorList>
    </citation>
    <scope>NUCLEOTIDE SEQUENCE [LARGE SCALE GENOMIC DNA]</scope>
    <source>
        <strain evidence="1 2">BBE-744-WT-12</strain>
    </source>
</reference>
<dbReference type="Pfam" id="PF03747">
    <property type="entry name" value="ADP_ribosyl_GH"/>
    <property type="match status" value="1"/>
</dbReference>
<protein>
    <submittedName>
        <fullName evidence="1">ADP-ribosylglycohydrolase family protein</fullName>
    </submittedName>
</protein>
<dbReference type="EMBL" id="VUNS01000011">
    <property type="protein sequence ID" value="MST97692.1"/>
    <property type="molecule type" value="Genomic_DNA"/>
</dbReference>
<organism evidence="1 2">
    <name type="scientific">Victivallis lenta</name>
    <dbReference type="NCBI Taxonomy" id="2606640"/>
    <lineage>
        <taxon>Bacteria</taxon>
        <taxon>Pseudomonadati</taxon>
        <taxon>Lentisphaerota</taxon>
        <taxon>Lentisphaeria</taxon>
        <taxon>Victivallales</taxon>
        <taxon>Victivallaceae</taxon>
        <taxon>Victivallis</taxon>
    </lineage>
</organism>
<comment type="caution">
    <text evidence="1">The sequence shown here is derived from an EMBL/GenBank/DDBJ whole genome shotgun (WGS) entry which is preliminary data.</text>
</comment>
<proteinExistence type="predicted"/>
<evidence type="ECO:0000313" key="2">
    <source>
        <dbReference type="Proteomes" id="UP000435649"/>
    </source>
</evidence>
<gene>
    <name evidence="1" type="ORF">FYJ85_11650</name>
</gene>
<dbReference type="GO" id="GO:0016787">
    <property type="term" value="F:hydrolase activity"/>
    <property type="evidence" value="ECO:0007669"/>
    <property type="project" value="UniProtKB-KW"/>
</dbReference>
<dbReference type="Proteomes" id="UP000435649">
    <property type="component" value="Unassembled WGS sequence"/>
</dbReference>
<sequence>MTETGKQAKGSTMNTDNTAEKTVRQMDYATYFDKVYGCWLGKCICGSIGAPLEGCKQLFDYAFDPAFWLITEPNDDLELQILWLNVLETIGLDFDADDLAQAFLAEVPYNPGEYAYFKRNFRRGIHPPASGTYNNHFYHEGMGCCIRAEIWACLAAGDPELAGRICRRDGQIDHSAESVYSEAFIAAMEAEAFAESDIDRLIDAGLRVIPEQSKLARLVRDTRRFCREEADWRVVHERILRHYGHPDCTNMFENIGITLMALLKSGGDLEQATLIALNSGFDTDCTCGIAGAILGTVMGAEALQRNYGVIDTGYVTNFDVHRRSDRIRDLAADIARLGPEAGRFWNRQLRLTGVPAEVEAFRLPVRKRDFRFEVEYEGLPAIAAGGEARCVLRICNLSGQTRRGELRLTGSGNFALEYDGTVEIPAGGNAGVPVRVRHLNPERILDGDPIKAEFCGAVYEFGFAAATPWRIYGPYWGNFATVPQVRLGEEPYQQHIPAGCFRNRSTAIRNYHLNMRAGLDLQGPDEAGLAAGTFEPAPHGRINAFDDLIPVDEAFGFQGPAVFYLVSEFITKEPMKMPISIGRSCPLVFWLDGRELARAEFETFRTPENLNLDIVELPAGKHRAVFKVVRQGAGTTLSINYKCSFRPGERMDAHVVGLEFLA</sequence>
<dbReference type="AlphaFoldDB" id="A0A844G444"/>
<dbReference type="Gene3D" id="1.10.4080.10">
    <property type="entry name" value="ADP-ribosylation/Crystallin J1"/>
    <property type="match status" value="1"/>
</dbReference>
<evidence type="ECO:0000313" key="1">
    <source>
        <dbReference type="EMBL" id="MST97692.1"/>
    </source>
</evidence>
<accession>A0A844G444</accession>
<name>A0A844G444_9BACT</name>
<dbReference type="InterPro" id="IPR005502">
    <property type="entry name" value="Ribosyl_crysJ1"/>
</dbReference>
<keyword evidence="1" id="KW-0378">Hydrolase</keyword>
<dbReference type="InterPro" id="IPR036705">
    <property type="entry name" value="Ribosyl_crysJ1_sf"/>
</dbReference>
<dbReference type="SUPFAM" id="SSF101478">
    <property type="entry name" value="ADP-ribosylglycohydrolase"/>
    <property type="match status" value="1"/>
</dbReference>
<keyword evidence="2" id="KW-1185">Reference proteome</keyword>